<proteinExistence type="predicted"/>
<evidence type="ECO:0000313" key="1">
    <source>
        <dbReference type="EMBL" id="KXB67866.1"/>
    </source>
</evidence>
<name>A0A134AJF6_9FUSO</name>
<gene>
    <name evidence="1" type="ORF">HMPREF3180_00884</name>
</gene>
<comment type="caution">
    <text evidence="1">The sequence shown here is derived from an EMBL/GenBank/DDBJ whole genome shotgun (WGS) entry which is preliminary data.</text>
</comment>
<keyword evidence="2" id="KW-1185">Reference proteome</keyword>
<dbReference type="EMBL" id="LSDD01000058">
    <property type="protein sequence ID" value="KXB67866.1"/>
    <property type="molecule type" value="Genomic_DNA"/>
</dbReference>
<dbReference type="STRING" id="157687.HMPREF3180_00884"/>
<evidence type="ECO:0000313" key="2">
    <source>
        <dbReference type="Proteomes" id="UP000070483"/>
    </source>
</evidence>
<dbReference type="AlphaFoldDB" id="A0A134AJF6"/>
<sequence length="46" mass="5890">MVNINIRRNLWINKYTKNIVDKYYKIFYNKYTYNNEEEIKWNLVLL</sequence>
<protein>
    <submittedName>
        <fullName evidence="1">Uncharacterized protein</fullName>
    </submittedName>
</protein>
<organism evidence="1 2">
    <name type="scientific">Leptotrichia wadei</name>
    <dbReference type="NCBI Taxonomy" id="157687"/>
    <lineage>
        <taxon>Bacteria</taxon>
        <taxon>Fusobacteriati</taxon>
        <taxon>Fusobacteriota</taxon>
        <taxon>Fusobacteriia</taxon>
        <taxon>Fusobacteriales</taxon>
        <taxon>Leptotrichiaceae</taxon>
        <taxon>Leptotrichia</taxon>
    </lineage>
</organism>
<reference evidence="2" key="1">
    <citation type="submission" date="2016-01" db="EMBL/GenBank/DDBJ databases">
        <authorList>
            <person name="Mitreva M."/>
            <person name="Pepin K.H."/>
            <person name="Mihindukulasuriya K.A."/>
            <person name="Fulton R."/>
            <person name="Fronick C."/>
            <person name="O'Laughlin M."/>
            <person name="Miner T."/>
            <person name="Herter B."/>
            <person name="Rosa B.A."/>
            <person name="Cordes M."/>
            <person name="Tomlinson C."/>
            <person name="Wollam A."/>
            <person name="Palsikar V.B."/>
            <person name="Mardis E.R."/>
            <person name="Wilson R.K."/>
        </authorList>
    </citation>
    <scope>NUCLEOTIDE SEQUENCE [LARGE SCALE GENOMIC DNA]</scope>
    <source>
        <strain evidence="2">KA00185</strain>
    </source>
</reference>
<dbReference type="Proteomes" id="UP000070483">
    <property type="component" value="Unassembled WGS sequence"/>
</dbReference>
<accession>A0A134AJF6</accession>